<sequence length="500" mass="56455">MRIGENMNIGLSNTPATEETETIEVLPNPVSLIESMRAVGYTTDTAVADLIDNSISAGSSAIQIEYDATQEPFVAILDNGRGMSASELTDAMRHGSRNPVENRAAHDLGRFGLGLKTASLSQCRKLTVVSKKEGHVHARCWDLDFVKTAQRWMVVVPEAGILQQLPLFENLLEQESGTLVVWQSLDKLMAGSAHPVNEMKTRMEGLHNHLSFVFHRFSKKEDRLRPVAIFVNGQKLDALDPFLKESPFTQPLEGQEIRIGSELIAVQPYVLPHLSHLNTEQAQLAGGLDSLRNNQGFYIYRNRRLVIWGTWFRLAPKEEFFKLTRVQVDIPNSLDHLWSLDIKKSSASPPDIIRNRLRDLIPHFANASKLTITYPGRKHKSQTVFHPFWDRIETSHATFRYQINTEHPSIKSLADSLGKDEQKKLQHILDLLAAALPLESIYSDMCSDQRSKRTNNEKDQIRDIASKMMSITGLDLNVVLTLDPIGRFPQFHDAIRKELS</sequence>
<protein>
    <submittedName>
        <fullName evidence="1">ATP-binding protein</fullName>
    </submittedName>
</protein>
<evidence type="ECO:0000313" key="1">
    <source>
        <dbReference type="EMBL" id="QJP99381.1"/>
    </source>
</evidence>
<dbReference type="InterPro" id="IPR036890">
    <property type="entry name" value="HATPase_C_sf"/>
</dbReference>
<organism evidence="1 2">
    <name type="scientific">Herbaspirillum rubrisubalbicans Os34</name>
    <dbReference type="NCBI Taxonomy" id="1235827"/>
    <lineage>
        <taxon>Bacteria</taxon>
        <taxon>Pseudomonadati</taxon>
        <taxon>Pseudomonadota</taxon>
        <taxon>Betaproteobacteria</taxon>
        <taxon>Burkholderiales</taxon>
        <taxon>Oxalobacteraceae</taxon>
        <taxon>Herbaspirillum</taxon>
    </lineage>
</organism>
<dbReference type="AlphaFoldDB" id="A0A6M3ZPG9"/>
<keyword evidence="1" id="KW-0067">ATP-binding</keyword>
<dbReference type="SUPFAM" id="SSF55874">
    <property type="entry name" value="ATPase domain of HSP90 chaperone/DNA topoisomerase II/histidine kinase"/>
    <property type="match status" value="1"/>
</dbReference>
<dbReference type="GO" id="GO:0005524">
    <property type="term" value="F:ATP binding"/>
    <property type="evidence" value="ECO:0007669"/>
    <property type="project" value="UniProtKB-KW"/>
</dbReference>
<dbReference type="EMBL" id="CP008956">
    <property type="protein sequence ID" value="QJP99381.1"/>
    <property type="molecule type" value="Genomic_DNA"/>
</dbReference>
<dbReference type="Proteomes" id="UP000501648">
    <property type="component" value="Chromosome"/>
</dbReference>
<gene>
    <name evidence="1" type="ORF">C798_03810</name>
</gene>
<evidence type="ECO:0000313" key="2">
    <source>
        <dbReference type="Proteomes" id="UP000501648"/>
    </source>
</evidence>
<keyword evidence="1" id="KW-0547">Nucleotide-binding</keyword>
<proteinExistence type="predicted"/>
<accession>A0A6M3ZPG9</accession>
<name>A0A6M3ZPG9_9BURK</name>
<reference evidence="1 2" key="1">
    <citation type="journal article" date="2012" name="J. Bacteriol.">
        <title>Genome sequence of the pathogenic Herbaspirillum seropedicae strain Os34, isolated from rice roots.</title>
        <authorList>
            <person name="Ye W."/>
            <person name="Ye S."/>
            <person name="Liu J."/>
            <person name="Chang S."/>
            <person name="Chen M."/>
            <person name="Zhu B."/>
            <person name="Guo L."/>
            <person name="An Q."/>
        </authorList>
    </citation>
    <scope>NUCLEOTIDE SEQUENCE [LARGE SCALE GENOMIC DNA]</scope>
    <source>
        <strain evidence="1 2">Os34</strain>
    </source>
</reference>
<dbReference type="Pfam" id="PF13589">
    <property type="entry name" value="HATPase_c_3"/>
    <property type="match status" value="1"/>
</dbReference>
<dbReference type="Gene3D" id="3.30.565.10">
    <property type="entry name" value="Histidine kinase-like ATPase, C-terminal domain"/>
    <property type="match status" value="1"/>
</dbReference>